<dbReference type="InterPro" id="IPR057207">
    <property type="entry name" value="FBXL15_LRR"/>
</dbReference>
<dbReference type="OrthoDB" id="120976at2759"/>
<dbReference type="InterPro" id="IPR032675">
    <property type="entry name" value="LRR_dom_sf"/>
</dbReference>
<comment type="caution">
    <text evidence="2">The sequence shown here is derived from an EMBL/GenBank/DDBJ whole genome shotgun (WGS) entry which is preliminary data.</text>
</comment>
<dbReference type="Proteomes" id="UP000554482">
    <property type="component" value="Unassembled WGS sequence"/>
</dbReference>
<proteinExistence type="predicted"/>
<dbReference type="SUPFAM" id="SSF52047">
    <property type="entry name" value="RNI-like"/>
    <property type="match status" value="1"/>
</dbReference>
<dbReference type="Pfam" id="PF25372">
    <property type="entry name" value="DUF7885"/>
    <property type="match status" value="1"/>
</dbReference>
<gene>
    <name evidence="2" type="ORF">FRX31_006547</name>
</gene>
<dbReference type="SMART" id="SM00367">
    <property type="entry name" value="LRR_CC"/>
    <property type="match status" value="1"/>
</dbReference>
<protein>
    <submittedName>
        <fullName evidence="2">F-box/LRR-repeat protein</fullName>
    </submittedName>
</protein>
<dbReference type="PANTHER" id="PTHR13318:SF178">
    <property type="entry name" value="OS02G0200900 PROTEIN"/>
    <property type="match status" value="1"/>
</dbReference>
<evidence type="ECO:0000259" key="1">
    <source>
        <dbReference type="Pfam" id="PF25372"/>
    </source>
</evidence>
<dbReference type="Gene3D" id="3.80.10.10">
    <property type="entry name" value="Ribonuclease Inhibitor"/>
    <property type="match status" value="1"/>
</dbReference>
<dbReference type="GO" id="GO:0019005">
    <property type="term" value="C:SCF ubiquitin ligase complex"/>
    <property type="evidence" value="ECO:0007669"/>
    <property type="project" value="TreeGrafter"/>
</dbReference>
<dbReference type="PANTHER" id="PTHR13318">
    <property type="entry name" value="PARTNER OF PAIRED, ISOFORM B-RELATED"/>
    <property type="match status" value="1"/>
</dbReference>
<name>A0A7J6X297_THATH</name>
<evidence type="ECO:0000313" key="3">
    <source>
        <dbReference type="Proteomes" id="UP000554482"/>
    </source>
</evidence>
<evidence type="ECO:0000313" key="2">
    <source>
        <dbReference type="EMBL" id="KAF5203866.1"/>
    </source>
</evidence>
<dbReference type="EMBL" id="JABWDY010006151">
    <property type="protein sequence ID" value="KAF5203866.1"/>
    <property type="molecule type" value="Genomic_DNA"/>
</dbReference>
<dbReference type="AlphaFoldDB" id="A0A7J6X297"/>
<sequence>DIDAYINKYKDFTMLPRDISQQIINELINSNCLTEVSLEAFRDCALQDIDLGEYPGVKDSWMDAISSQGSSLLSVDVSGSDVTDSGMVPLKDCENLQELSLSYCDQISDNGLKHLRGLVRSYKASHVVECVANVMGQYEMQQIDYTIPKS</sequence>
<reference evidence="2 3" key="1">
    <citation type="submission" date="2020-06" db="EMBL/GenBank/DDBJ databases">
        <title>Transcriptomic and genomic resources for Thalictrum thalictroides and T. hernandezii: Facilitating candidate gene discovery in an emerging model plant lineage.</title>
        <authorList>
            <person name="Arias T."/>
            <person name="Riano-Pachon D.M."/>
            <person name="Di Stilio V.S."/>
        </authorList>
    </citation>
    <scope>NUCLEOTIDE SEQUENCE [LARGE SCALE GENOMIC DNA]</scope>
    <source>
        <strain evidence="3">cv. WT478/WT964</strain>
        <tissue evidence="2">Leaves</tissue>
    </source>
</reference>
<dbReference type="InterPro" id="IPR006553">
    <property type="entry name" value="Leu-rich_rpt_Cys-con_subtyp"/>
</dbReference>
<feature type="non-terminal residue" evidence="2">
    <location>
        <position position="1"/>
    </location>
</feature>
<keyword evidence="3" id="KW-1185">Reference proteome</keyword>
<feature type="domain" description="F-box/LRR-repeat protein 15-like leucin rich repeat" evidence="1">
    <location>
        <begin position="26"/>
        <end position="115"/>
    </location>
</feature>
<accession>A0A7J6X297</accession>
<dbReference type="GO" id="GO:0031146">
    <property type="term" value="P:SCF-dependent proteasomal ubiquitin-dependent protein catabolic process"/>
    <property type="evidence" value="ECO:0007669"/>
    <property type="project" value="TreeGrafter"/>
</dbReference>
<organism evidence="2 3">
    <name type="scientific">Thalictrum thalictroides</name>
    <name type="common">Rue-anemone</name>
    <name type="synonym">Anemone thalictroides</name>
    <dbReference type="NCBI Taxonomy" id="46969"/>
    <lineage>
        <taxon>Eukaryota</taxon>
        <taxon>Viridiplantae</taxon>
        <taxon>Streptophyta</taxon>
        <taxon>Embryophyta</taxon>
        <taxon>Tracheophyta</taxon>
        <taxon>Spermatophyta</taxon>
        <taxon>Magnoliopsida</taxon>
        <taxon>Ranunculales</taxon>
        <taxon>Ranunculaceae</taxon>
        <taxon>Thalictroideae</taxon>
        <taxon>Thalictrum</taxon>
    </lineage>
</organism>